<dbReference type="EMBL" id="JAPDDP010000107">
    <property type="protein sequence ID" value="MDA0185313.1"/>
    <property type="molecule type" value="Genomic_DNA"/>
</dbReference>
<proteinExistence type="predicted"/>
<evidence type="ECO:0000313" key="1">
    <source>
        <dbReference type="EMBL" id="MDA0185313.1"/>
    </source>
</evidence>
<dbReference type="AlphaFoldDB" id="A0A9X3SC17"/>
<dbReference type="RefSeq" id="WP_270029810.1">
    <property type="nucleotide sequence ID" value="NZ_JAPDDP010000107.1"/>
</dbReference>
<evidence type="ECO:0000313" key="2">
    <source>
        <dbReference type="Proteomes" id="UP001147653"/>
    </source>
</evidence>
<dbReference type="Proteomes" id="UP001147653">
    <property type="component" value="Unassembled WGS sequence"/>
</dbReference>
<reference evidence="1" key="1">
    <citation type="submission" date="2022-10" db="EMBL/GenBank/DDBJ databases">
        <title>The WGS of Solirubrobacter phytolaccae KCTC 29190.</title>
        <authorList>
            <person name="Jiang Z."/>
        </authorList>
    </citation>
    <scope>NUCLEOTIDE SEQUENCE</scope>
    <source>
        <strain evidence="1">KCTC 29190</strain>
    </source>
</reference>
<gene>
    <name evidence="1" type="ORF">OJ997_33720</name>
</gene>
<keyword evidence="2" id="KW-1185">Reference proteome</keyword>
<sequence>MAPYRVTLEFQQPGGPPTQAASEHLLERLRAAAPEADVALELGIGRLHAGLTILAQGPDEAVDRAVAASREVFARPATRIDVASAEA</sequence>
<protein>
    <submittedName>
        <fullName evidence="1">Uncharacterized protein</fullName>
    </submittedName>
</protein>
<accession>A0A9X3SC17</accession>
<comment type="caution">
    <text evidence="1">The sequence shown here is derived from an EMBL/GenBank/DDBJ whole genome shotgun (WGS) entry which is preliminary data.</text>
</comment>
<name>A0A9X3SC17_9ACTN</name>
<organism evidence="1 2">
    <name type="scientific">Solirubrobacter phytolaccae</name>
    <dbReference type="NCBI Taxonomy" id="1404360"/>
    <lineage>
        <taxon>Bacteria</taxon>
        <taxon>Bacillati</taxon>
        <taxon>Actinomycetota</taxon>
        <taxon>Thermoleophilia</taxon>
        <taxon>Solirubrobacterales</taxon>
        <taxon>Solirubrobacteraceae</taxon>
        <taxon>Solirubrobacter</taxon>
    </lineage>
</organism>